<keyword evidence="3" id="KW-1185">Reference proteome</keyword>
<evidence type="ECO:0000313" key="3">
    <source>
        <dbReference type="Proteomes" id="UP000197535"/>
    </source>
</evidence>
<sequence>MRTDVANLYVALFGRAPERDGLGYWVNQLDAGKTVAQVAQEMYNTDPARATYPTFLTNEEIIGRFYTNVLGRTADADGLAYWTSKLNAGATKGAVISEMITAVRSFAGTGTDATSVAARDSKALFENKVTVGLYYAVEKGGNDVTAATNILVGVTKDAATVEAAKTGASSAVGKSFTLTVNQDSGANFVGGTGNDTFTASAAQDGAGTLTNTLQNVDVLDGGDGTDTLVATLAQGATVASSIKNIENLNLRFAAAGAKMDLANTTGATAITVADSTTAGVINNIGTIASLAIKSQNQNVSIGGTAGSATTLALNLDTVGTSTAAITLDLGVDNASKATTANITANNAFVKVDSTNADVLTTATIAATGTNAINFADSAATLTSVTVTGAGSVDLTGTALAVATKLDASASTGAIKATLTQAAKAVTVTTGTGNDVINASAVATVGSSANLGAGNDTLFTGANLAAFDKGANGGDGTDIINITDGSKLDATTSKYITNFETLDVSGGTGNYDVSLNSFATVQIDEAIAGALAGDVDFKNAADTFTLTISSKAKTNADFDVVKNITVTGKDYTGTTAKGDAETFTLVAQMNDANKDDASDGNINAQTVTVAGVENLVVDAKVASTDGGVTGAKSSAYTLTAKFVAAAAETVTIKGDAKVDLSGVTTIGVVSKIDATANTGGTKIDLSTHTKSVAFTGGDGVDTYAGSKAGDIVYTGKGADAVTFIANATAAVRDTFVLKAATDSQISDTSKDGKVTLAADTGFDSITNFKTGAAATDDRLDLTNFNFSGAQRGVVDVNVKIATTAVDLTSIASLFNDPAGNRGVAISQAGTGDTYVFIDANKDGNFTAADDIVIKLAGVATISETNINF</sequence>
<proteinExistence type="predicted"/>
<dbReference type="Pfam" id="PF13946">
    <property type="entry name" value="DUF4214"/>
    <property type="match status" value="1"/>
</dbReference>
<comment type="caution">
    <text evidence="2">The sequence shown here is derived from an EMBL/GenBank/DDBJ whole genome shotgun (WGS) entry which is preliminary data.</text>
</comment>
<name>A0A254T8P0_9BURK</name>
<protein>
    <recommendedName>
        <fullName evidence="1">DUF4214 domain-containing protein</fullName>
    </recommendedName>
</protein>
<dbReference type="AlphaFoldDB" id="A0A254T8P0"/>
<dbReference type="EMBL" id="LSTO01000001">
    <property type="protein sequence ID" value="OWW18999.1"/>
    <property type="molecule type" value="Genomic_DNA"/>
</dbReference>
<dbReference type="InterPro" id="IPR038255">
    <property type="entry name" value="PBS_linker_sf"/>
</dbReference>
<dbReference type="PRINTS" id="PR00313">
    <property type="entry name" value="CABNDNGRPT"/>
</dbReference>
<dbReference type="Proteomes" id="UP000197535">
    <property type="component" value="Unassembled WGS sequence"/>
</dbReference>
<gene>
    <name evidence="2" type="ORF">AYR66_05355</name>
</gene>
<dbReference type="Gene3D" id="1.10.3130.20">
    <property type="entry name" value="Phycobilisome linker domain"/>
    <property type="match status" value="1"/>
</dbReference>
<reference evidence="2 3" key="1">
    <citation type="submission" date="2016-02" db="EMBL/GenBank/DDBJ databases">
        <authorList>
            <person name="Wen L."/>
            <person name="He K."/>
            <person name="Yang H."/>
        </authorList>
    </citation>
    <scope>NUCLEOTIDE SEQUENCE [LARGE SCALE GENOMIC DNA]</scope>
    <source>
        <strain evidence="2 3">TSA40</strain>
    </source>
</reference>
<evidence type="ECO:0000313" key="2">
    <source>
        <dbReference type="EMBL" id="OWW18999.1"/>
    </source>
</evidence>
<accession>A0A254T8P0</accession>
<organism evidence="2 3">
    <name type="scientific">Noviherbaspirillum denitrificans</name>
    <dbReference type="NCBI Taxonomy" id="1968433"/>
    <lineage>
        <taxon>Bacteria</taxon>
        <taxon>Pseudomonadati</taxon>
        <taxon>Pseudomonadota</taxon>
        <taxon>Betaproteobacteria</taxon>
        <taxon>Burkholderiales</taxon>
        <taxon>Oxalobacteraceae</taxon>
        <taxon>Noviherbaspirillum</taxon>
    </lineage>
</organism>
<feature type="domain" description="DUF4214" evidence="1">
    <location>
        <begin position="40"/>
        <end position="99"/>
    </location>
</feature>
<dbReference type="InterPro" id="IPR025282">
    <property type="entry name" value="DUF4214"/>
</dbReference>
<evidence type="ECO:0000259" key="1">
    <source>
        <dbReference type="Pfam" id="PF13946"/>
    </source>
</evidence>